<dbReference type="PROSITE" id="PS51704">
    <property type="entry name" value="GP_PDE"/>
    <property type="match status" value="1"/>
</dbReference>
<feature type="domain" description="GP-PDE" evidence="2">
    <location>
        <begin position="59"/>
        <end position="304"/>
    </location>
</feature>
<dbReference type="EMBL" id="PJCH01000011">
    <property type="protein sequence ID" value="PQA86754.1"/>
    <property type="molecule type" value="Genomic_DNA"/>
</dbReference>
<name>A0A2S7K2M3_9PROT</name>
<evidence type="ECO:0000259" key="2">
    <source>
        <dbReference type="PROSITE" id="PS51704"/>
    </source>
</evidence>
<proteinExistence type="predicted"/>
<dbReference type="GO" id="GO:0008889">
    <property type="term" value="F:glycerophosphodiester phosphodiesterase activity"/>
    <property type="evidence" value="ECO:0007669"/>
    <property type="project" value="TreeGrafter"/>
</dbReference>
<dbReference type="GO" id="GO:0006580">
    <property type="term" value="P:ethanolamine metabolic process"/>
    <property type="evidence" value="ECO:0007669"/>
    <property type="project" value="TreeGrafter"/>
</dbReference>
<dbReference type="SUPFAM" id="SSF51695">
    <property type="entry name" value="PLC-like phosphodiesterases"/>
    <property type="match status" value="1"/>
</dbReference>
<dbReference type="Proteomes" id="UP000239504">
    <property type="component" value="Unassembled WGS sequence"/>
</dbReference>
<dbReference type="GO" id="GO:0006644">
    <property type="term" value="P:phospholipid metabolic process"/>
    <property type="evidence" value="ECO:0007669"/>
    <property type="project" value="TreeGrafter"/>
</dbReference>
<dbReference type="InterPro" id="IPR030395">
    <property type="entry name" value="GP_PDE_dom"/>
</dbReference>
<keyword evidence="1" id="KW-0732">Signal</keyword>
<sequence length="317" mass="34442">MNMRSSLVLTLLGAFASACATQADAPMETTPLNEIGALLAKEDGGMPAFFDCLRENHAVVISAHRGGPAAGYPENALETLARTASLMPALLEIDSQRSSDGVLVLMHDDTLDRTTTGEGPVAEKTFDELRALRLVDNDGEETAFQIPTLEEALDWSEGRAMLALDRKDPISYEDLIRIVEKHNAFGRVMFATYSLDDAIKVARLSPRAMIVTPVEGADDLDTLKAGGVALDHVISWTGTETPRPDLYADLAAQGVESAFATLGWWTGSWDSRIRMLEDDTLYLKVTRGAHLVATDRPLVVADVLPGFRRIGLCISRE</sequence>
<accession>A0A2S7K2M3</accession>
<dbReference type="PANTHER" id="PTHR46320:SF1">
    <property type="entry name" value="GLYCEROPHOSPHODIESTER PHOSPHODIESTERASE 1"/>
    <property type="match status" value="1"/>
</dbReference>
<keyword evidence="4" id="KW-1185">Reference proteome</keyword>
<dbReference type="GO" id="GO:0070291">
    <property type="term" value="P:N-acylethanolamine metabolic process"/>
    <property type="evidence" value="ECO:0007669"/>
    <property type="project" value="TreeGrafter"/>
</dbReference>
<comment type="caution">
    <text evidence="3">The sequence shown here is derived from an EMBL/GenBank/DDBJ whole genome shotgun (WGS) entry which is preliminary data.</text>
</comment>
<organism evidence="3 4">
    <name type="scientific">Hyphococcus luteus</name>
    <dbReference type="NCBI Taxonomy" id="2058213"/>
    <lineage>
        <taxon>Bacteria</taxon>
        <taxon>Pseudomonadati</taxon>
        <taxon>Pseudomonadota</taxon>
        <taxon>Alphaproteobacteria</taxon>
        <taxon>Parvularculales</taxon>
        <taxon>Parvularculaceae</taxon>
        <taxon>Hyphococcus</taxon>
    </lineage>
</organism>
<evidence type="ECO:0000313" key="3">
    <source>
        <dbReference type="EMBL" id="PQA86754.1"/>
    </source>
</evidence>
<dbReference type="GO" id="GO:0005886">
    <property type="term" value="C:plasma membrane"/>
    <property type="evidence" value="ECO:0007669"/>
    <property type="project" value="TreeGrafter"/>
</dbReference>
<dbReference type="OrthoDB" id="1854250at2"/>
<gene>
    <name evidence="3" type="ORF">CW354_14790</name>
</gene>
<evidence type="ECO:0000256" key="1">
    <source>
        <dbReference type="SAM" id="SignalP"/>
    </source>
</evidence>
<feature type="chain" id="PRO_5015621703" evidence="1">
    <location>
        <begin position="21"/>
        <end position="317"/>
    </location>
</feature>
<reference evidence="3 4" key="1">
    <citation type="submission" date="2017-12" db="EMBL/GenBank/DDBJ databases">
        <authorList>
            <person name="Hurst M.R.H."/>
        </authorList>
    </citation>
    <scope>NUCLEOTIDE SEQUENCE [LARGE SCALE GENOMIC DNA]</scope>
    <source>
        <strain evidence="3 4">SY-3-19</strain>
    </source>
</reference>
<dbReference type="InterPro" id="IPR017946">
    <property type="entry name" value="PLC-like_Pdiesterase_TIM-brl"/>
</dbReference>
<dbReference type="PANTHER" id="PTHR46320">
    <property type="entry name" value="GLYCEROPHOSPHODIESTER PHOSPHODIESTERASE 1"/>
    <property type="match status" value="1"/>
</dbReference>
<dbReference type="Gene3D" id="3.20.20.190">
    <property type="entry name" value="Phosphatidylinositol (PI) phosphodiesterase"/>
    <property type="match status" value="1"/>
</dbReference>
<dbReference type="CDD" id="cd08566">
    <property type="entry name" value="GDPD_AtGDE_like"/>
    <property type="match status" value="1"/>
</dbReference>
<dbReference type="PROSITE" id="PS51257">
    <property type="entry name" value="PROKAR_LIPOPROTEIN"/>
    <property type="match status" value="1"/>
</dbReference>
<dbReference type="AlphaFoldDB" id="A0A2S7K2M3"/>
<evidence type="ECO:0000313" key="4">
    <source>
        <dbReference type="Proteomes" id="UP000239504"/>
    </source>
</evidence>
<dbReference type="Pfam" id="PF03009">
    <property type="entry name" value="GDPD"/>
    <property type="match status" value="1"/>
</dbReference>
<feature type="signal peptide" evidence="1">
    <location>
        <begin position="1"/>
        <end position="20"/>
    </location>
</feature>
<protein>
    <submittedName>
        <fullName evidence="3">Glycerophosphodiester phosphodiesterase</fullName>
    </submittedName>
</protein>